<accession>A0A7V8FL67</accession>
<comment type="caution">
    <text evidence="2">The sequence shown here is derived from an EMBL/GenBank/DDBJ whole genome shotgun (WGS) entry which is preliminary data.</text>
</comment>
<dbReference type="EMBL" id="WNDQ01000071">
    <property type="protein sequence ID" value="KAF1018887.1"/>
    <property type="molecule type" value="Genomic_DNA"/>
</dbReference>
<evidence type="ECO:0008006" key="4">
    <source>
        <dbReference type="Google" id="ProtNLM"/>
    </source>
</evidence>
<reference evidence="3" key="1">
    <citation type="journal article" date="2020" name="MBio">
        <title>Horizontal gene transfer to a defensive symbiont with a reduced genome amongst a multipartite beetle microbiome.</title>
        <authorList>
            <person name="Waterworth S.C."/>
            <person name="Florez L.V."/>
            <person name="Rees E.R."/>
            <person name="Hertweck C."/>
            <person name="Kaltenpoth M."/>
            <person name="Kwan J.C."/>
        </authorList>
    </citation>
    <scope>NUCLEOTIDE SEQUENCE [LARGE SCALE GENOMIC DNA]</scope>
</reference>
<sequence>MKITIAALLSATALALLAGCATNPDRLATGLSEAQVIEASGPPTARIALAGGGTRLLYSRQPAGQQVYNVDLDTQGRVVRRQQVLDEALFAQAVQLGRTTRQDILDTFGRPAETSRVYAFKGDVWTYRYQQDGIDRLWHVHIDPQGIVRQAYSTDEPRHSDSFLPR</sequence>
<evidence type="ECO:0000313" key="2">
    <source>
        <dbReference type="EMBL" id="KAF1018887.1"/>
    </source>
</evidence>
<dbReference type="Proteomes" id="UP000461670">
    <property type="component" value="Unassembled WGS sequence"/>
</dbReference>
<feature type="signal peptide" evidence="1">
    <location>
        <begin position="1"/>
        <end position="18"/>
    </location>
</feature>
<name>A0A7V8FL67_9BURK</name>
<feature type="chain" id="PRO_5031550170" description="SmpA / OmlA family protein" evidence="1">
    <location>
        <begin position="19"/>
        <end position="166"/>
    </location>
</feature>
<gene>
    <name evidence="2" type="ORF">GAK30_03450</name>
</gene>
<dbReference type="AlphaFoldDB" id="A0A7V8FL67"/>
<evidence type="ECO:0000256" key="1">
    <source>
        <dbReference type="SAM" id="SignalP"/>
    </source>
</evidence>
<keyword evidence="1" id="KW-0732">Signal</keyword>
<organism evidence="2 3">
    <name type="scientific">Paracidovorax wautersii</name>
    <dbReference type="NCBI Taxonomy" id="1177982"/>
    <lineage>
        <taxon>Bacteria</taxon>
        <taxon>Pseudomonadati</taxon>
        <taxon>Pseudomonadota</taxon>
        <taxon>Betaproteobacteria</taxon>
        <taxon>Burkholderiales</taxon>
        <taxon>Comamonadaceae</taxon>
        <taxon>Paracidovorax</taxon>
    </lineage>
</organism>
<evidence type="ECO:0000313" key="3">
    <source>
        <dbReference type="Proteomes" id="UP000461670"/>
    </source>
</evidence>
<proteinExistence type="predicted"/>
<dbReference type="PROSITE" id="PS51257">
    <property type="entry name" value="PROKAR_LIPOPROTEIN"/>
    <property type="match status" value="1"/>
</dbReference>
<protein>
    <recommendedName>
        <fullName evidence="4">SmpA / OmlA family protein</fullName>
    </recommendedName>
</protein>